<gene>
    <name evidence="2" type="ORF">P7K49_024713</name>
</gene>
<evidence type="ECO:0000313" key="3">
    <source>
        <dbReference type="Proteomes" id="UP001266305"/>
    </source>
</evidence>
<organism evidence="2 3">
    <name type="scientific">Saguinus oedipus</name>
    <name type="common">Cotton-top tamarin</name>
    <name type="synonym">Oedipomidas oedipus</name>
    <dbReference type="NCBI Taxonomy" id="9490"/>
    <lineage>
        <taxon>Eukaryota</taxon>
        <taxon>Metazoa</taxon>
        <taxon>Chordata</taxon>
        <taxon>Craniata</taxon>
        <taxon>Vertebrata</taxon>
        <taxon>Euteleostomi</taxon>
        <taxon>Mammalia</taxon>
        <taxon>Eutheria</taxon>
        <taxon>Euarchontoglires</taxon>
        <taxon>Primates</taxon>
        <taxon>Haplorrhini</taxon>
        <taxon>Platyrrhini</taxon>
        <taxon>Cebidae</taxon>
        <taxon>Callitrichinae</taxon>
        <taxon>Saguinus</taxon>
    </lineage>
</organism>
<evidence type="ECO:0000313" key="2">
    <source>
        <dbReference type="EMBL" id="KAK2099262.1"/>
    </source>
</evidence>
<feature type="region of interest" description="Disordered" evidence="1">
    <location>
        <begin position="85"/>
        <end position="136"/>
    </location>
</feature>
<protein>
    <submittedName>
        <fullName evidence="2">Uncharacterized protein</fullName>
    </submittedName>
</protein>
<proteinExistence type="predicted"/>
<evidence type="ECO:0000256" key="1">
    <source>
        <dbReference type="SAM" id="MobiDB-lite"/>
    </source>
</evidence>
<reference evidence="2 3" key="1">
    <citation type="submission" date="2023-05" db="EMBL/GenBank/DDBJ databases">
        <title>B98-5 Cell Line De Novo Hybrid Assembly: An Optical Mapping Approach.</title>
        <authorList>
            <person name="Kananen K."/>
            <person name="Auerbach J.A."/>
            <person name="Kautto E."/>
            <person name="Blachly J.S."/>
        </authorList>
    </citation>
    <scope>NUCLEOTIDE SEQUENCE [LARGE SCALE GENOMIC DNA]</scope>
    <source>
        <strain evidence="2">B95-8</strain>
        <tissue evidence="2">Cell line</tissue>
    </source>
</reference>
<keyword evidence="3" id="KW-1185">Reference proteome</keyword>
<sequence length="247" mass="27257">MVGRRTPLTRLLNWAHLLNSQDFRRRAQPSTYQVSKACGSRSNVYLAFQDARPLPLSRAFEFSKPQLWAGYQCLGENRWTHISPLIPTPGNPRRIPELAMSTPRVRQRDEKGTPGSQTEAKGRQLGKAPCGDTLLSHPARRRDGSCWLPLQRRAQALTDHGGPSCQCCLGALTEVVSRGHAQDGHLQPCVDVNSTGKDHQAMGVNGLDAPRDDEVFSDLSESSRGFAGHSEPRSEPRWAPSNAQVFA</sequence>
<feature type="region of interest" description="Disordered" evidence="1">
    <location>
        <begin position="205"/>
        <end position="247"/>
    </location>
</feature>
<accession>A0ABQ9USK6</accession>
<dbReference type="EMBL" id="JASSZA010000011">
    <property type="protein sequence ID" value="KAK2099262.1"/>
    <property type="molecule type" value="Genomic_DNA"/>
</dbReference>
<dbReference type="Proteomes" id="UP001266305">
    <property type="component" value="Unassembled WGS sequence"/>
</dbReference>
<comment type="caution">
    <text evidence="2">The sequence shown here is derived from an EMBL/GenBank/DDBJ whole genome shotgun (WGS) entry which is preliminary data.</text>
</comment>
<name>A0ABQ9USK6_SAGOE</name>